<accession>A0ABT9QLC9</accession>
<evidence type="ECO:0000313" key="1">
    <source>
        <dbReference type="EMBL" id="MDP9847560.1"/>
    </source>
</evidence>
<name>A0ABT9QLC9_9ACTN</name>
<keyword evidence="2" id="KW-1185">Reference proteome</keyword>
<reference evidence="1 2" key="1">
    <citation type="submission" date="2023-07" db="EMBL/GenBank/DDBJ databases">
        <title>Sequencing the genomes of 1000 actinobacteria strains.</title>
        <authorList>
            <person name="Klenk H.-P."/>
        </authorList>
    </citation>
    <scope>NUCLEOTIDE SEQUENCE [LARGE SCALE GENOMIC DNA]</scope>
    <source>
        <strain evidence="1 2">DSM 46740</strain>
    </source>
</reference>
<sequence>MALTPMPPYQHVGTGSFIPTQWSDELLRQFDPLLVWSSSLVCNRNYEGEISGKGDRVVVNGIIRPSVGKYEDTVGMTIEDLKTVEQHVDITEADYVAFYVRDIERVQVAGVLGAPATQESIQALVNETDTFVGAKIAASATSAAQVDVSTLTASRDKGEALLETIFDMMEKLDTANVADGRYVVVSPKVKRYLLRAPDIANAAALGEGQATANGVVARLAGFTVVSTTAMPAGCEILAGHRSFTTFASQFTNFREQPVEQFRRNQIDALHLYGARVLSFPGGKQPTAPGAAVVGSEGLIKAVVKWS</sequence>
<comment type="caution">
    <text evidence="1">The sequence shown here is derived from an EMBL/GenBank/DDBJ whole genome shotgun (WGS) entry which is preliminary data.</text>
</comment>
<dbReference type="EMBL" id="JAUSQU010000001">
    <property type="protein sequence ID" value="MDP9847560.1"/>
    <property type="molecule type" value="Genomic_DNA"/>
</dbReference>
<dbReference type="Proteomes" id="UP001225356">
    <property type="component" value="Unassembled WGS sequence"/>
</dbReference>
<proteinExistence type="predicted"/>
<organism evidence="1 2">
    <name type="scientific">Streptosporangium lutulentum</name>
    <dbReference type="NCBI Taxonomy" id="1461250"/>
    <lineage>
        <taxon>Bacteria</taxon>
        <taxon>Bacillati</taxon>
        <taxon>Actinomycetota</taxon>
        <taxon>Actinomycetes</taxon>
        <taxon>Streptosporangiales</taxon>
        <taxon>Streptosporangiaceae</taxon>
        <taxon>Streptosporangium</taxon>
    </lineage>
</organism>
<dbReference type="RefSeq" id="WP_307564637.1">
    <property type="nucleotide sequence ID" value="NZ_JAUSQU010000001.1"/>
</dbReference>
<gene>
    <name evidence="1" type="ORF">J2853_006771</name>
</gene>
<evidence type="ECO:0008006" key="3">
    <source>
        <dbReference type="Google" id="ProtNLM"/>
    </source>
</evidence>
<protein>
    <recommendedName>
        <fullName evidence="3">P22 coat protein-gene protein 5</fullName>
    </recommendedName>
</protein>
<dbReference type="SUPFAM" id="SSF56563">
    <property type="entry name" value="Major capsid protein gp5"/>
    <property type="match status" value="1"/>
</dbReference>
<evidence type="ECO:0000313" key="2">
    <source>
        <dbReference type="Proteomes" id="UP001225356"/>
    </source>
</evidence>